<evidence type="ECO:0000313" key="2">
    <source>
        <dbReference type="EMBL" id="KEQ28695.1"/>
    </source>
</evidence>
<feature type="transmembrane region" description="Helical" evidence="1">
    <location>
        <begin position="33"/>
        <end position="52"/>
    </location>
</feature>
<proteinExistence type="predicted"/>
<reference evidence="2 3" key="1">
    <citation type="journal article" date="1992" name="Int. J. Syst. Bacteriol.">
        <title>Sphingobacterium antarcticus sp. nov. a Psychrotrophic Bacterium from the Soils of Schirmacher Oasis, Antarctica.</title>
        <authorList>
            <person name="Shivaji S."/>
            <person name="Ray M.K."/>
            <person name="Rao N.S."/>
            <person name="Saiserr L."/>
            <person name="Jagannadham M.V."/>
            <person name="Kumar G.S."/>
            <person name="Reddy G."/>
            <person name="Bhargava P.M."/>
        </authorList>
    </citation>
    <scope>NUCLEOTIDE SEQUENCE [LARGE SCALE GENOMIC DNA]</scope>
    <source>
        <strain evidence="2 3">4BY</strain>
    </source>
</reference>
<organism evidence="2 3">
    <name type="scientific">Pedobacter antarcticus 4BY</name>
    <dbReference type="NCBI Taxonomy" id="1358423"/>
    <lineage>
        <taxon>Bacteria</taxon>
        <taxon>Pseudomonadati</taxon>
        <taxon>Bacteroidota</taxon>
        <taxon>Sphingobacteriia</taxon>
        <taxon>Sphingobacteriales</taxon>
        <taxon>Sphingobacteriaceae</taxon>
        <taxon>Pedobacter</taxon>
    </lineage>
</organism>
<dbReference type="PANTHER" id="PTHR34205:SF2">
    <property type="entry name" value="DUF962 DOMAIN-CONTAINING PROTEIN"/>
    <property type="match status" value="1"/>
</dbReference>
<feature type="transmembrane region" description="Helical" evidence="1">
    <location>
        <begin position="57"/>
        <end position="76"/>
    </location>
</feature>
<gene>
    <name evidence="2" type="ORF">N180_04700</name>
</gene>
<dbReference type="PANTHER" id="PTHR34205">
    <property type="entry name" value="TRANSMEMBRANE PROTEIN"/>
    <property type="match status" value="1"/>
</dbReference>
<keyword evidence="1" id="KW-1133">Transmembrane helix</keyword>
<dbReference type="OrthoDB" id="7356072at2"/>
<evidence type="ECO:0000256" key="1">
    <source>
        <dbReference type="SAM" id="Phobius"/>
    </source>
</evidence>
<name>A0A081PDC2_9SPHI</name>
<keyword evidence="1" id="KW-0812">Transmembrane</keyword>
<dbReference type="EMBL" id="JNFF01000110">
    <property type="protein sequence ID" value="KEQ28695.1"/>
    <property type="molecule type" value="Genomic_DNA"/>
</dbReference>
<keyword evidence="1" id="KW-0472">Membrane</keyword>
<accession>A0A081PDC2</accession>
<evidence type="ECO:0000313" key="3">
    <source>
        <dbReference type="Proteomes" id="UP000028007"/>
    </source>
</evidence>
<dbReference type="eggNOG" id="COG4323">
    <property type="taxonomic scope" value="Bacteria"/>
</dbReference>
<protein>
    <submittedName>
        <fullName evidence="2">Membrane protein</fullName>
    </submittedName>
</protein>
<dbReference type="InterPro" id="IPR009305">
    <property type="entry name" value="Mpo1-like"/>
</dbReference>
<sequence length="108" mass="12499">MIQDNTSKPQKFNTLKEFYPYYLAEHQNSTNRALHFTGVGLAALLFVAAMLFHEVIFFALMPVSVSVFSFIGHRYFEKNKPSTFKYPLWTLIGDFALFGDLMMGKQKF</sequence>
<comment type="caution">
    <text evidence="2">The sequence shown here is derived from an EMBL/GenBank/DDBJ whole genome shotgun (WGS) entry which is preliminary data.</text>
</comment>
<dbReference type="AlphaFoldDB" id="A0A081PDC2"/>
<dbReference type="Proteomes" id="UP000028007">
    <property type="component" value="Unassembled WGS sequence"/>
</dbReference>
<dbReference type="Pfam" id="PF06127">
    <property type="entry name" value="Mpo1-like"/>
    <property type="match status" value="1"/>
</dbReference>
<keyword evidence="3" id="KW-1185">Reference proteome</keyword>
<dbReference type="RefSeq" id="WP_037443728.1">
    <property type="nucleotide sequence ID" value="NZ_JNFF01000110.1"/>
</dbReference>